<gene>
    <name evidence="1" type="ORF">SLS62_001527</name>
</gene>
<dbReference type="Proteomes" id="UP001320420">
    <property type="component" value="Unassembled WGS sequence"/>
</dbReference>
<proteinExistence type="predicted"/>
<sequence>MADHQKETLATVLCEDRWQMDSERRSYITFRPDGTGDIVLRRDIPVFICAVIEWRAVTPSSLDSVNLLDLNKLDADGSASLPPSVVASEFEIEITMTKRRPASWGTKVEKMHINEEQLTEDAFAPKRYRVALEKGEFRSREDLARFGGDGAGSGSGAPKPMPGWADKFALRLVFDKSPYPPREEWKEPGGMPDANRPWEWREFCGRRYRRTDSGLVRPGE</sequence>
<evidence type="ECO:0000313" key="1">
    <source>
        <dbReference type="EMBL" id="KAK7756301.1"/>
    </source>
</evidence>
<protein>
    <submittedName>
        <fullName evidence="1">Uncharacterized protein</fullName>
    </submittedName>
</protein>
<keyword evidence="2" id="KW-1185">Reference proteome</keyword>
<reference evidence="1 2" key="1">
    <citation type="submission" date="2024-02" db="EMBL/GenBank/DDBJ databases">
        <title>De novo assembly and annotation of 12 fungi associated with fruit tree decline syndrome in Ontario, Canada.</title>
        <authorList>
            <person name="Sulman M."/>
            <person name="Ellouze W."/>
            <person name="Ilyukhin E."/>
        </authorList>
    </citation>
    <scope>NUCLEOTIDE SEQUENCE [LARGE SCALE GENOMIC DNA]</scope>
    <source>
        <strain evidence="1 2">M11/M66-122</strain>
    </source>
</reference>
<accession>A0AAN9UZC9</accession>
<organism evidence="1 2">
    <name type="scientific">Diatrype stigma</name>
    <dbReference type="NCBI Taxonomy" id="117547"/>
    <lineage>
        <taxon>Eukaryota</taxon>
        <taxon>Fungi</taxon>
        <taxon>Dikarya</taxon>
        <taxon>Ascomycota</taxon>
        <taxon>Pezizomycotina</taxon>
        <taxon>Sordariomycetes</taxon>
        <taxon>Xylariomycetidae</taxon>
        <taxon>Xylariales</taxon>
        <taxon>Diatrypaceae</taxon>
        <taxon>Diatrype</taxon>
    </lineage>
</organism>
<dbReference type="AlphaFoldDB" id="A0AAN9UZC9"/>
<evidence type="ECO:0000313" key="2">
    <source>
        <dbReference type="Proteomes" id="UP001320420"/>
    </source>
</evidence>
<name>A0AAN9UZC9_9PEZI</name>
<dbReference type="EMBL" id="JAKJXP020000007">
    <property type="protein sequence ID" value="KAK7756301.1"/>
    <property type="molecule type" value="Genomic_DNA"/>
</dbReference>
<comment type="caution">
    <text evidence="1">The sequence shown here is derived from an EMBL/GenBank/DDBJ whole genome shotgun (WGS) entry which is preliminary data.</text>
</comment>